<evidence type="ECO:0000259" key="12">
    <source>
        <dbReference type="PROSITE" id="PS52039"/>
    </source>
</evidence>
<keyword evidence="6" id="KW-0413">Isomerase</keyword>
<evidence type="ECO:0000256" key="4">
    <source>
        <dbReference type="ARBA" id="ARBA00023029"/>
    </source>
</evidence>
<name>A0A6P1YU68_9HYPH</name>
<dbReference type="SUPFAM" id="SSF56712">
    <property type="entry name" value="Prokaryotic type I DNA topoisomerase"/>
    <property type="match status" value="1"/>
</dbReference>
<evidence type="ECO:0000256" key="2">
    <source>
        <dbReference type="ARBA" id="ARBA00009446"/>
    </source>
</evidence>
<dbReference type="Proteomes" id="UP000464751">
    <property type="component" value="Plasmid pLGM"/>
</dbReference>
<dbReference type="InterPro" id="IPR013825">
    <property type="entry name" value="Topo_IA_cen_sub2"/>
</dbReference>
<sequence length="757" mass="82142">MNSIILCEKPSQARNLRAALGDRHGRILAAQGHLLRLEVPEEVNPAWKVWGLDVLRPAKGRYGWRPDEGNGKAERLDEIRKALSGAGRVIIATDCDREGQAIGESLVRHLGFRGEVLRAMFTAEDETSLRAAFAALKPNAHWGRLFEAAVARAQSDQIFNLTMTRAATVKLRPEGWRGPLGIGRVRTPTLGLVCARELEIRGFTPRDFYEIEAVVAGAAGEGSLWYRPRGDARIFDPDRADRIALAAASYQGPIEVSREARKSVPPRPFDLPSLQKHAGKWGWSAKKVLDVAQALYERHKLITYPRAETRYLPENLVPSAGNLLDALRGIGELAPQLPAVPVIRKGKSGLWSDAGIAGASHHALIPNVNAPNMSAAVAALDHDERALFDAIARAFIAAISPDHEFDETTLSFAIEVPAAPGSVDVVRFQARGRVVTRPGWKAVLEDEENGEDDEQGDDAVLPAFANGDTVSCNSVRARPRQTTAPKRYTEGDLIDAMHNAWRFVKDEAERERLKEAKGIGTPATRDSILEGLKRQGMLVLDKKNLVPTDLALWLYKLLCESAPELVDPGATARMEARLDDVLAGSADADTVIGEIADRAGGLVARLSEVTPATSPTFKRPPSGAMLAAARDKAKREGTRLPRGAADDAEICRTFLGPRRLASAGPSEKQLAYAQKLSEETGMDLPEAARLDAAALSKWIDAARSAGGKDLASPKQREWIAKLVGEGAKPPRGYPDRIGANDARAFLDKAFGKKAARR</sequence>
<dbReference type="InterPro" id="IPR003601">
    <property type="entry name" value="Topo_IA_2"/>
</dbReference>
<dbReference type="PROSITE" id="PS50880">
    <property type="entry name" value="TOPRIM"/>
    <property type="match status" value="1"/>
</dbReference>
<dbReference type="GO" id="GO:0006281">
    <property type="term" value="P:DNA repair"/>
    <property type="evidence" value="ECO:0007669"/>
    <property type="project" value="TreeGrafter"/>
</dbReference>
<dbReference type="Pfam" id="PF01751">
    <property type="entry name" value="Toprim"/>
    <property type="match status" value="1"/>
</dbReference>
<dbReference type="GO" id="GO:0043597">
    <property type="term" value="C:cytoplasmic replication fork"/>
    <property type="evidence" value="ECO:0007669"/>
    <property type="project" value="TreeGrafter"/>
</dbReference>
<evidence type="ECO:0000256" key="8">
    <source>
        <dbReference type="ARBA" id="ARBA00031985"/>
    </source>
</evidence>
<reference evidence="13 14" key="1">
    <citation type="submission" date="2020-02" db="EMBL/GenBank/DDBJ databases">
        <authorList>
            <person name="Li G."/>
        </authorList>
    </citation>
    <scope>NUCLEOTIDE SEQUENCE [LARGE SCALE GENOMIC DNA]</scope>
    <source>
        <strain evidence="13 14">DSM 102029</strain>
        <plasmid evidence="14">plgm</plasmid>
    </source>
</reference>
<dbReference type="GO" id="GO:0006310">
    <property type="term" value="P:DNA recombination"/>
    <property type="evidence" value="ECO:0007669"/>
    <property type="project" value="TreeGrafter"/>
</dbReference>
<feature type="domain" description="Toprim" evidence="11">
    <location>
        <begin position="2"/>
        <end position="122"/>
    </location>
</feature>
<evidence type="ECO:0000313" key="14">
    <source>
        <dbReference type="Proteomes" id="UP000464751"/>
    </source>
</evidence>
<dbReference type="Gene3D" id="1.10.460.10">
    <property type="entry name" value="Topoisomerase I, domain 2"/>
    <property type="match status" value="1"/>
</dbReference>
<evidence type="ECO:0000256" key="3">
    <source>
        <dbReference type="ARBA" id="ARBA00012891"/>
    </source>
</evidence>
<dbReference type="PRINTS" id="PR00417">
    <property type="entry name" value="PRTPISMRASEI"/>
</dbReference>
<dbReference type="InterPro" id="IPR023405">
    <property type="entry name" value="Topo_IA_core_domain"/>
</dbReference>
<dbReference type="CDD" id="cd01028">
    <property type="entry name" value="TOPRIM_TopoIA"/>
    <property type="match status" value="1"/>
</dbReference>
<evidence type="ECO:0000259" key="11">
    <source>
        <dbReference type="PROSITE" id="PS50880"/>
    </source>
</evidence>
<dbReference type="SMART" id="SM00437">
    <property type="entry name" value="TOP1Ac"/>
    <property type="match status" value="1"/>
</dbReference>
<dbReference type="KEGG" id="apra:G3A50_21650"/>
<dbReference type="Pfam" id="PF01131">
    <property type="entry name" value="Topoisom_bac"/>
    <property type="match status" value="1"/>
</dbReference>
<dbReference type="AlphaFoldDB" id="A0A6P1YU68"/>
<dbReference type="Gene3D" id="2.70.20.10">
    <property type="entry name" value="Topoisomerase I, domain 3"/>
    <property type="match status" value="1"/>
</dbReference>
<comment type="similarity">
    <text evidence="2">Belongs to the type IA topoisomerase family.</text>
</comment>
<keyword evidence="5" id="KW-0238">DNA-binding</keyword>
<dbReference type="RefSeq" id="WP_163078063.1">
    <property type="nucleotide sequence ID" value="NZ_CP048631.1"/>
</dbReference>
<dbReference type="GO" id="GO:0003677">
    <property type="term" value="F:DNA binding"/>
    <property type="evidence" value="ECO:0007669"/>
    <property type="project" value="UniProtKB-KW"/>
</dbReference>
<dbReference type="InterPro" id="IPR006171">
    <property type="entry name" value="TOPRIM_dom"/>
</dbReference>
<dbReference type="InterPro" id="IPR013497">
    <property type="entry name" value="Topo_IA_cen"/>
</dbReference>
<dbReference type="InterPro" id="IPR013824">
    <property type="entry name" value="Topo_IA_cen_sub1"/>
</dbReference>
<dbReference type="Gene3D" id="1.10.290.10">
    <property type="entry name" value="Topoisomerase I, domain 4"/>
    <property type="match status" value="1"/>
</dbReference>
<evidence type="ECO:0000256" key="5">
    <source>
        <dbReference type="ARBA" id="ARBA00023125"/>
    </source>
</evidence>
<dbReference type="EMBL" id="CP048631">
    <property type="protein sequence ID" value="QIB36440.1"/>
    <property type="molecule type" value="Genomic_DNA"/>
</dbReference>
<evidence type="ECO:0000313" key="13">
    <source>
        <dbReference type="EMBL" id="QIB36440.1"/>
    </source>
</evidence>
<keyword evidence="13" id="KW-0614">Plasmid</keyword>
<comment type="catalytic activity">
    <reaction evidence="1">
        <text>ATP-independent breakage of single-stranded DNA, followed by passage and rejoining.</text>
        <dbReference type="EC" id="5.6.2.1"/>
    </reaction>
</comment>
<geneLocation type="plasmid" evidence="14">
    <name>plgm</name>
</geneLocation>
<dbReference type="Gene3D" id="3.40.50.140">
    <property type="match status" value="1"/>
</dbReference>
<organism evidence="13 14">
    <name type="scientific">Ancylobacter pratisalsi</name>
    <dbReference type="NCBI Taxonomy" id="1745854"/>
    <lineage>
        <taxon>Bacteria</taxon>
        <taxon>Pseudomonadati</taxon>
        <taxon>Pseudomonadota</taxon>
        <taxon>Alphaproteobacteria</taxon>
        <taxon>Hyphomicrobiales</taxon>
        <taxon>Xanthobacteraceae</taxon>
        <taxon>Ancylobacter</taxon>
    </lineage>
</organism>
<dbReference type="PANTHER" id="PTHR11390:SF21">
    <property type="entry name" value="DNA TOPOISOMERASE 3-ALPHA"/>
    <property type="match status" value="1"/>
</dbReference>
<dbReference type="InterPro" id="IPR013826">
    <property type="entry name" value="Topo_IA_cen_sub3"/>
</dbReference>
<dbReference type="PANTHER" id="PTHR11390">
    <property type="entry name" value="PROKARYOTIC DNA TOPOISOMERASE"/>
    <property type="match status" value="1"/>
</dbReference>
<evidence type="ECO:0000256" key="9">
    <source>
        <dbReference type="ARBA" id="ARBA00032235"/>
    </source>
</evidence>
<dbReference type="EC" id="5.6.2.1" evidence="3"/>
<accession>A0A6P1YU68</accession>
<dbReference type="SMART" id="SM00436">
    <property type="entry name" value="TOP1Bc"/>
    <property type="match status" value="1"/>
</dbReference>
<evidence type="ECO:0000256" key="7">
    <source>
        <dbReference type="ARBA" id="ARBA00030003"/>
    </source>
</evidence>
<evidence type="ECO:0000256" key="6">
    <source>
        <dbReference type="ARBA" id="ARBA00023235"/>
    </source>
</evidence>
<keyword evidence="4" id="KW-0799">Topoisomerase</keyword>
<evidence type="ECO:0000256" key="10">
    <source>
        <dbReference type="ARBA" id="ARBA00032877"/>
    </source>
</evidence>
<dbReference type="InterPro" id="IPR000380">
    <property type="entry name" value="Topo_IA"/>
</dbReference>
<protein>
    <recommendedName>
        <fullName evidence="3">DNA topoisomerase</fullName>
        <ecNumber evidence="3">5.6.2.1</ecNumber>
    </recommendedName>
    <alternativeName>
        <fullName evidence="10">Omega-protein</fullName>
    </alternativeName>
    <alternativeName>
        <fullName evidence="9">Relaxing enzyme</fullName>
    </alternativeName>
    <alternativeName>
        <fullName evidence="7">Swivelase</fullName>
    </alternativeName>
    <alternativeName>
        <fullName evidence="8">Untwisting enzyme</fullName>
    </alternativeName>
</protein>
<dbReference type="GO" id="GO:0006265">
    <property type="term" value="P:DNA topological change"/>
    <property type="evidence" value="ECO:0007669"/>
    <property type="project" value="InterPro"/>
</dbReference>
<feature type="domain" description="Topo IA-type catalytic" evidence="12">
    <location>
        <begin position="142"/>
        <end position="603"/>
    </location>
</feature>
<keyword evidence="14" id="KW-1185">Reference proteome</keyword>
<gene>
    <name evidence="13" type="ORF">G3A50_21650</name>
</gene>
<proteinExistence type="inferred from homology"/>
<evidence type="ECO:0000256" key="1">
    <source>
        <dbReference type="ARBA" id="ARBA00000213"/>
    </source>
</evidence>
<dbReference type="InterPro" id="IPR003602">
    <property type="entry name" value="Topo_IA_DNA-bd_dom"/>
</dbReference>
<dbReference type="GO" id="GO:0003917">
    <property type="term" value="F:DNA topoisomerase type I (single strand cut, ATP-independent) activity"/>
    <property type="evidence" value="ECO:0007669"/>
    <property type="project" value="UniProtKB-EC"/>
</dbReference>
<dbReference type="SMART" id="SM00493">
    <property type="entry name" value="TOPRIM"/>
    <property type="match status" value="1"/>
</dbReference>
<dbReference type="PROSITE" id="PS52039">
    <property type="entry name" value="TOPO_IA_2"/>
    <property type="match status" value="1"/>
</dbReference>